<keyword evidence="2" id="KW-1185">Reference proteome</keyword>
<name>A0ACC2L6G2_PERAE</name>
<comment type="caution">
    <text evidence="1">The sequence shown here is derived from an EMBL/GenBank/DDBJ whole genome shotgun (WGS) entry which is preliminary data.</text>
</comment>
<dbReference type="EMBL" id="CM056815">
    <property type="protein sequence ID" value="KAJ8628868.1"/>
    <property type="molecule type" value="Genomic_DNA"/>
</dbReference>
<evidence type="ECO:0000313" key="2">
    <source>
        <dbReference type="Proteomes" id="UP001234297"/>
    </source>
</evidence>
<protein>
    <submittedName>
        <fullName evidence="1">Uncharacterized protein</fullName>
    </submittedName>
</protein>
<evidence type="ECO:0000313" key="1">
    <source>
        <dbReference type="EMBL" id="KAJ8628868.1"/>
    </source>
</evidence>
<proteinExistence type="predicted"/>
<dbReference type="Proteomes" id="UP001234297">
    <property type="component" value="Chromosome 7"/>
</dbReference>
<gene>
    <name evidence="1" type="ORF">MRB53_022191</name>
</gene>
<reference evidence="1 2" key="1">
    <citation type="journal article" date="2022" name="Hortic Res">
        <title>A haplotype resolved chromosomal level avocado genome allows analysis of novel avocado genes.</title>
        <authorList>
            <person name="Nath O."/>
            <person name="Fletcher S.J."/>
            <person name="Hayward A."/>
            <person name="Shaw L.M."/>
            <person name="Masouleh A.K."/>
            <person name="Furtado A."/>
            <person name="Henry R.J."/>
            <person name="Mitter N."/>
        </authorList>
    </citation>
    <scope>NUCLEOTIDE SEQUENCE [LARGE SCALE GENOMIC DNA]</scope>
    <source>
        <strain evidence="2">cv. Hass</strain>
    </source>
</reference>
<sequence length="180" mass="19714">MSELKCSSTGANGRQANASMDLPISTPRNGNRAFRCFYALRRKRKGSVPGGASSSRGQHDVVIEIDGETCTSRQHNIAVGETEEAIHRNVDQERVEPETPEDIDERTPSPHRTHLPDDVDPHAHATPSRRRPSSYADPSPSPPISAESLCFPYRHPPSSSPCQTDAVAPRRTPQHPLPSP</sequence>
<accession>A0ACC2L6G2</accession>
<organism evidence="1 2">
    <name type="scientific">Persea americana</name>
    <name type="common">Avocado</name>
    <dbReference type="NCBI Taxonomy" id="3435"/>
    <lineage>
        <taxon>Eukaryota</taxon>
        <taxon>Viridiplantae</taxon>
        <taxon>Streptophyta</taxon>
        <taxon>Embryophyta</taxon>
        <taxon>Tracheophyta</taxon>
        <taxon>Spermatophyta</taxon>
        <taxon>Magnoliopsida</taxon>
        <taxon>Magnoliidae</taxon>
        <taxon>Laurales</taxon>
        <taxon>Lauraceae</taxon>
        <taxon>Persea</taxon>
    </lineage>
</organism>